<dbReference type="AlphaFoldDB" id="A0A139X2Z4"/>
<dbReference type="Proteomes" id="UP000076925">
    <property type="component" value="Unassembled WGS sequence"/>
</dbReference>
<keyword evidence="2" id="KW-1185">Reference proteome</keyword>
<protein>
    <submittedName>
        <fullName evidence="1">Uncharacterized protein</fullName>
    </submittedName>
</protein>
<organism evidence="1 2">
    <name type="scientific">Scytonema hofmannii PCC 7110</name>
    <dbReference type="NCBI Taxonomy" id="128403"/>
    <lineage>
        <taxon>Bacteria</taxon>
        <taxon>Bacillati</taxon>
        <taxon>Cyanobacteriota</taxon>
        <taxon>Cyanophyceae</taxon>
        <taxon>Nostocales</taxon>
        <taxon>Scytonemataceae</taxon>
        <taxon>Scytonema</taxon>
    </lineage>
</organism>
<comment type="caution">
    <text evidence="1">The sequence shown here is derived from an EMBL/GenBank/DDBJ whole genome shotgun (WGS) entry which is preliminary data.</text>
</comment>
<proteinExistence type="predicted"/>
<accession>A0A139X2Z4</accession>
<dbReference type="OrthoDB" id="582467at2"/>
<name>A0A139X2Z4_9CYAN</name>
<sequence>MNRNNEMNDSLLSEEEIDQIVEQQANDESAWESSIFVQKNSTSVFLPSEVATKAVFFANLHREPNVEAWLIRVIQERIQLEEAAFLQIKGELVKDSSK</sequence>
<evidence type="ECO:0000313" key="2">
    <source>
        <dbReference type="Proteomes" id="UP000076925"/>
    </source>
</evidence>
<dbReference type="STRING" id="128403.WA1_34220"/>
<reference evidence="1 2" key="1">
    <citation type="journal article" date="2013" name="Genome Biol. Evol.">
        <title>Genomes of Stigonematalean cyanobacteria (subsection V) and the evolution of oxygenic photosynthesis from prokaryotes to plastids.</title>
        <authorList>
            <person name="Dagan T."/>
            <person name="Roettger M."/>
            <person name="Stucken K."/>
            <person name="Landan G."/>
            <person name="Koch R."/>
            <person name="Major P."/>
            <person name="Gould S.B."/>
            <person name="Goremykin V.V."/>
            <person name="Rippka R."/>
            <person name="Tandeau de Marsac N."/>
            <person name="Gugger M."/>
            <person name="Lockhart P.J."/>
            <person name="Allen J.F."/>
            <person name="Brune I."/>
            <person name="Maus I."/>
            <person name="Puhler A."/>
            <person name="Martin W.F."/>
        </authorList>
    </citation>
    <scope>NUCLEOTIDE SEQUENCE [LARGE SCALE GENOMIC DNA]</scope>
    <source>
        <strain evidence="1 2">PCC 7110</strain>
    </source>
</reference>
<dbReference type="RefSeq" id="WP_017743556.1">
    <property type="nucleotide sequence ID" value="NZ_KQ976354.1"/>
</dbReference>
<dbReference type="EMBL" id="ANNX02000036">
    <property type="protein sequence ID" value="KYC39044.1"/>
    <property type="molecule type" value="Genomic_DNA"/>
</dbReference>
<evidence type="ECO:0000313" key="1">
    <source>
        <dbReference type="EMBL" id="KYC39044.1"/>
    </source>
</evidence>
<gene>
    <name evidence="1" type="ORF">WA1_34220</name>
</gene>